<accession>A0A8J1XMH4</accession>
<gene>
    <name evidence="1" type="ORF">OFUS_LOCUS4681</name>
</gene>
<proteinExistence type="predicted"/>
<sequence length="450" mass="50104">MHTAQLLSKTAMVKQLLLLSLTSLLVLACTAQDRNHKGRQFVVAFIPAASRERRGYIGLAISAEETTEVEIFDRITGNTDLLTVPGGSTQLHDLPLDLRTREDFEQKGISVTATNPVSVVGINQYLGTDTFLALPVESLDTNYIAATYRPSGIGSYACVTVVASQDFTSVRILRHRAGRAGYDAEPTVVGLNRLQTYTLVYWLDDITGTLVSASSPVAVFTGNTYARDFGHIEEQMPPISALGTEFMLTPVMSEGYNRDFVRVIAAYNDTEVEFHSVDFGYFETIDQGRNYDVNGRSERLPENIFHNVTCSRPCLVIQCKGWDSNQSWMTVVPPINQFSSGTHVFPAFNRDRFPDYQSYVQVLIQSGRETGMTLDGAEIAEWVDVPNSTYRAARIRVDPASHTLEHPDPNQRFYSNVYGVPFLDFGYGNPVGISVNRINSMEMEFPPQMN</sequence>
<dbReference type="EMBL" id="CAIIXF020000002">
    <property type="protein sequence ID" value="CAH1777676.1"/>
    <property type="molecule type" value="Genomic_DNA"/>
</dbReference>
<keyword evidence="2" id="KW-1185">Reference proteome</keyword>
<comment type="caution">
    <text evidence="1">The sequence shown here is derived from an EMBL/GenBank/DDBJ whole genome shotgun (WGS) entry which is preliminary data.</text>
</comment>
<dbReference type="PANTHER" id="PTHR46534">
    <property type="entry name" value="IGGFC_BINDING DOMAIN-CONTAINING PROTEIN"/>
    <property type="match status" value="1"/>
</dbReference>
<evidence type="ECO:0000313" key="2">
    <source>
        <dbReference type="Proteomes" id="UP000749559"/>
    </source>
</evidence>
<reference evidence="1" key="1">
    <citation type="submission" date="2022-03" db="EMBL/GenBank/DDBJ databases">
        <authorList>
            <person name="Martin C."/>
        </authorList>
    </citation>
    <scope>NUCLEOTIDE SEQUENCE</scope>
</reference>
<dbReference type="Pfam" id="PF17517">
    <property type="entry name" value="IgGFc_binding"/>
    <property type="match status" value="1"/>
</dbReference>
<dbReference type="OrthoDB" id="6086464at2759"/>
<dbReference type="InterPro" id="IPR035234">
    <property type="entry name" value="IgGFc-bd_N"/>
</dbReference>
<evidence type="ECO:0000313" key="1">
    <source>
        <dbReference type="EMBL" id="CAH1777676.1"/>
    </source>
</evidence>
<name>A0A8J1XMH4_OWEFU</name>
<dbReference type="AlphaFoldDB" id="A0A8J1XMH4"/>
<protein>
    <submittedName>
        <fullName evidence="1">Uncharacterized protein</fullName>
    </submittedName>
</protein>
<organism evidence="1 2">
    <name type="scientific">Owenia fusiformis</name>
    <name type="common">Polychaete worm</name>
    <dbReference type="NCBI Taxonomy" id="6347"/>
    <lineage>
        <taxon>Eukaryota</taxon>
        <taxon>Metazoa</taxon>
        <taxon>Spiralia</taxon>
        <taxon>Lophotrochozoa</taxon>
        <taxon>Annelida</taxon>
        <taxon>Polychaeta</taxon>
        <taxon>Sedentaria</taxon>
        <taxon>Canalipalpata</taxon>
        <taxon>Sabellida</taxon>
        <taxon>Oweniida</taxon>
        <taxon>Oweniidae</taxon>
        <taxon>Owenia</taxon>
    </lineage>
</organism>
<dbReference type="Proteomes" id="UP000749559">
    <property type="component" value="Unassembled WGS sequence"/>
</dbReference>
<dbReference type="PANTHER" id="PTHR46534:SF1">
    <property type="entry name" value="IGGFC-BINDING PROTEIN N-TERMINAL DOMAIN-CONTAINING PROTEIN"/>
    <property type="match status" value="1"/>
</dbReference>